<comment type="caution">
    <text evidence="8">The sequence shown here is derived from an EMBL/GenBank/DDBJ whole genome shotgun (WGS) entry which is preliminary data.</text>
</comment>
<comment type="function">
    <text evidence="5">Part of the ABC transporter complex HmuTUV involved in hemin import. Responsible for energy coupling to the transport system.</text>
</comment>
<dbReference type="RefSeq" id="WP_189577616.1">
    <property type="nucleotide sequence ID" value="NZ_BMXV01000007.1"/>
</dbReference>
<dbReference type="EMBL" id="BMXV01000007">
    <property type="protein sequence ID" value="GGY80760.1"/>
    <property type="molecule type" value="Genomic_DNA"/>
</dbReference>
<evidence type="ECO:0000256" key="1">
    <source>
        <dbReference type="ARBA" id="ARBA00022448"/>
    </source>
</evidence>
<dbReference type="PROSITE" id="PS50893">
    <property type="entry name" value="ABC_TRANSPORTER_2"/>
    <property type="match status" value="1"/>
</dbReference>
<dbReference type="Gene3D" id="3.40.50.300">
    <property type="entry name" value="P-loop containing nucleotide triphosphate hydrolases"/>
    <property type="match status" value="1"/>
</dbReference>
<organism evidence="8 9">
    <name type="scientific">Marinobacter zhanjiangensis</name>
    <dbReference type="NCBI Taxonomy" id="578215"/>
    <lineage>
        <taxon>Bacteria</taxon>
        <taxon>Pseudomonadati</taxon>
        <taxon>Pseudomonadota</taxon>
        <taxon>Gammaproteobacteria</taxon>
        <taxon>Pseudomonadales</taxon>
        <taxon>Marinobacteraceae</taxon>
        <taxon>Marinobacter</taxon>
    </lineage>
</organism>
<keyword evidence="3 8" id="KW-0067">ATP-binding</keyword>
<dbReference type="InterPro" id="IPR003593">
    <property type="entry name" value="AAA+_ATPase"/>
</dbReference>
<proteinExistence type="predicted"/>
<keyword evidence="4" id="KW-1278">Translocase</keyword>
<evidence type="ECO:0000313" key="9">
    <source>
        <dbReference type="Proteomes" id="UP000601597"/>
    </source>
</evidence>
<evidence type="ECO:0000259" key="7">
    <source>
        <dbReference type="PROSITE" id="PS50893"/>
    </source>
</evidence>
<dbReference type="PROSITE" id="PS00211">
    <property type="entry name" value="ABC_TRANSPORTER_1"/>
    <property type="match status" value="1"/>
</dbReference>
<dbReference type="PANTHER" id="PTHR42794:SF1">
    <property type="entry name" value="HEMIN IMPORT ATP-BINDING PROTEIN HMUV"/>
    <property type="match status" value="1"/>
</dbReference>
<sequence>MSLTASEVSVKLGTHAVVRDVSLQVAEGELVILLGPNGAGKSTLLSALAGERAVASGQVAMAGRALADWLPADLARHRAVMPQRVDVNFPLTVAEVLKLGRPPEPSERSAPILEDLLQRLDIRHLRYRRVPGLSGGEQQRVQLARVLAQVWDSPGPVVLLLDECTSALDPSHQQQVFGLLKRLSRERGFAILAVAHDLNLAARHGDRLVLLREGQTYSDDRPEQVLTAHALKEVYGLSSRIMMLPEGYPMVVPSDGPHGDYQTAPSKPVCRQAS</sequence>
<evidence type="ECO:0000256" key="6">
    <source>
        <dbReference type="SAM" id="MobiDB-lite"/>
    </source>
</evidence>
<evidence type="ECO:0000256" key="3">
    <source>
        <dbReference type="ARBA" id="ARBA00022840"/>
    </source>
</evidence>
<dbReference type="GO" id="GO:0005524">
    <property type="term" value="F:ATP binding"/>
    <property type="evidence" value="ECO:0007669"/>
    <property type="project" value="UniProtKB-KW"/>
</dbReference>
<keyword evidence="9" id="KW-1185">Reference proteome</keyword>
<dbReference type="SUPFAM" id="SSF52540">
    <property type="entry name" value="P-loop containing nucleoside triphosphate hydrolases"/>
    <property type="match status" value="1"/>
</dbReference>
<protein>
    <submittedName>
        <fullName evidence="8">Hemin import ATP-binding protein HmuV</fullName>
    </submittedName>
</protein>
<feature type="domain" description="ABC transporter" evidence="7">
    <location>
        <begin position="3"/>
        <end position="238"/>
    </location>
</feature>
<evidence type="ECO:0000313" key="8">
    <source>
        <dbReference type="EMBL" id="GGY80760.1"/>
    </source>
</evidence>
<dbReference type="InterPro" id="IPR027417">
    <property type="entry name" value="P-loop_NTPase"/>
</dbReference>
<evidence type="ECO:0000256" key="2">
    <source>
        <dbReference type="ARBA" id="ARBA00022741"/>
    </source>
</evidence>
<dbReference type="PANTHER" id="PTHR42794">
    <property type="entry name" value="HEMIN IMPORT ATP-BINDING PROTEIN HMUV"/>
    <property type="match status" value="1"/>
</dbReference>
<name>A0ABQ3B7G9_9GAMM</name>
<keyword evidence="1" id="KW-0813">Transport</keyword>
<reference evidence="9" key="1">
    <citation type="journal article" date="2019" name="Int. J. Syst. Evol. Microbiol.">
        <title>The Global Catalogue of Microorganisms (GCM) 10K type strain sequencing project: providing services to taxonomists for standard genome sequencing and annotation.</title>
        <authorList>
            <consortium name="The Broad Institute Genomics Platform"/>
            <consortium name="The Broad Institute Genome Sequencing Center for Infectious Disease"/>
            <person name="Wu L."/>
            <person name="Ma J."/>
        </authorList>
    </citation>
    <scope>NUCLEOTIDE SEQUENCE [LARGE SCALE GENOMIC DNA]</scope>
    <source>
        <strain evidence="9">KCTC 22280</strain>
    </source>
</reference>
<accession>A0ABQ3B7G9</accession>
<dbReference type="Pfam" id="PF00005">
    <property type="entry name" value="ABC_tran"/>
    <property type="match status" value="1"/>
</dbReference>
<gene>
    <name evidence="8" type="primary">hemV</name>
    <name evidence="8" type="ORF">GCM10007071_30160</name>
</gene>
<evidence type="ECO:0000256" key="5">
    <source>
        <dbReference type="ARBA" id="ARBA00037066"/>
    </source>
</evidence>
<keyword evidence="2" id="KW-0547">Nucleotide-binding</keyword>
<dbReference type="InterPro" id="IPR017871">
    <property type="entry name" value="ABC_transporter-like_CS"/>
</dbReference>
<evidence type="ECO:0000256" key="4">
    <source>
        <dbReference type="ARBA" id="ARBA00022967"/>
    </source>
</evidence>
<dbReference type="NCBIfam" id="NF010068">
    <property type="entry name" value="PRK13548.1"/>
    <property type="match status" value="1"/>
</dbReference>
<dbReference type="CDD" id="cd03214">
    <property type="entry name" value="ABC_Iron-Siderophores_B12_Hemin"/>
    <property type="match status" value="1"/>
</dbReference>
<dbReference type="InterPro" id="IPR003439">
    <property type="entry name" value="ABC_transporter-like_ATP-bd"/>
</dbReference>
<dbReference type="SMART" id="SM00382">
    <property type="entry name" value="AAA"/>
    <property type="match status" value="1"/>
</dbReference>
<dbReference type="Proteomes" id="UP000601597">
    <property type="component" value="Unassembled WGS sequence"/>
</dbReference>
<feature type="region of interest" description="Disordered" evidence="6">
    <location>
        <begin position="254"/>
        <end position="274"/>
    </location>
</feature>